<sequence length="552" mass="58875">MNFKNVSLLSTTLLLLMAMGVSFTSCSSDDDPKPEARITEFSITNAGQSQDLVIQGVIAGNNVTVAVPYETDLTSLTFEAVLTNGASITPTSGTALDFTEARNMVVINGDLSETYSVSVTKADPDAAVLKAIEVASAFTNEAYQTDLNLMNQTITVTFNNLQADTVVITSMEFGPNGAVASTEAGKGVDLSLPDQKITISFAGEDKVYTFVPNITTAGFDATKAETIMDKTSLAGLVPTEMNDNNSRGADYNGKYVFVTSRTNGNHVYYYDIEAAVFEAKELDMTGVDGGSWAISDVQCVGDAIYACNMVMAAADKVFKVYKWDNVNAAPSVVLSYTTTNDKQRLGDALSIIGDPTGDGYIMASNFPGYGGLADGSEVYMWKATGGTFGDAVVSNPTLEEANKLGQYGRVNALPGVPNKFLVSGAEAMYIINTDGTVDYEISGDVIQGRAMDANVFEYNGGRYLSYTVNREWQAEGAFLEVVNITEGADAVAGIKALTPESIASKVVYKKMLSGPIDPWVNANNTVVMNADNNPEVFAFTVLSGFIIEELNR</sequence>
<evidence type="ECO:0008006" key="4">
    <source>
        <dbReference type="Google" id="ProtNLM"/>
    </source>
</evidence>
<reference evidence="2 3" key="1">
    <citation type="submission" date="2017-05" db="EMBL/GenBank/DDBJ databases">
        <authorList>
            <person name="Varghese N."/>
            <person name="Submissions S."/>
        </authorList>
    </citation>
    <scope>NUCLEOTIDE SEQUENCE [LARGE SCALE GENOMIC DNA]</scope>
    <source>
        <strain evidence="2 3">DSM 27040</strain>
    </source>
</reference>
<protein>
    <recommendedName>
        <fullName evidence="4">DUF4623 domain-containing protein</fullName>
    </recommendedName>
</protein>
<dbReference type="Gene3D" id="2.60.40.2340">
    <property type="match status" value="1"/>
</dbReference>
<gene>
    <name evidence="2" type="ORF">SAMN06265379_11511</name>
</gene>
<proteinExistence type="predicted"/>
<dbReference type="AlphaFoldDB" id="A0A521F6D6"/>
<keyword evidence="1" id="KW-0732">Signal</keyword>
<evidence type="ECO:0000256" key="1">
    <source>
        <dbReference type="SAM" id="SignalP"/>
    </source>
</evidence>
<keyword evidence="3" id="KW-1185">Reference proteome</keyword>
<dbReference type="InterPro" id="IPR027863">
    <property type="entry name" value="DUF4623"/>
</dbReference>
<organism evidence="2 3">
    <name type="scientific">Saccharicrinis carchari</name>
    <dbReference type="NCBI Taxonomy" id="1168039"/>
    <lineage>
        <taxon>Bacteria</taxon>
        <taxon>Pseudomonadati</taxon>
        <taxon>Bacteroidota</taxon>
        <taxon>Bacteroidia</taxon>
        <taxon>Marinilabiliales</taxon>
        <taxon>Marinilabiliaceae</taxon>
        <taxon>Saccharicrinis</taxon>
    </lineage>
</organism>
<dbReference type="Pfam" id="PF15416">
    <property type="entry name" value="DUF4623"/>
    <property type="match status" value="1"/>
</dbReference>
<dbReference type="RefSeq" id="WP_142534742.1">
    <property type="nucleotide sequence ID" value="NZ_FXTB01000015.1"/>
</dbReference>
<dbReference type="OrthoDB" id="1047678at2"/>
<dbReference type="Proteomes" id="UP000319040">
    <property type="component" value="Unassembled WGS sequence"/>
</dbReference>
<feature type="signal peptide" evidence="1">
    <location>
        <begin position="1"/>
        <end position="27"/>
    </location>
</feature>
<evidence type="ECO:0000313" key="2">
    <source>
        <dbReference type="EMBL" id="SMO91739.1"/>
    </source>
</evidence>
<evidence type="ECO:0000313" key="3">
    <source>
        <dbReference type="Proteomes" id="UP000319040"/>
    </source>
</evidence>
<name>A0A521F6D6_SACCC</name>
<dbReference type="PROSITE" id="PS51257">
    <property type="entry name" value="PROKAR_LIPOPROTEIN"/>
    <property type="match status" value="1"/>
</dbReference>
<feature type="chain" id="PRO_5021722690" description="DUF4623 domain-containing protein" evidence="1">
    <location>
        <begin position="28"/>
        <end position="552"/>
    </location>
</feature>
<dbReference type="EMBL" id="FXTB01000015">
    <property type="protein sequence ID" value="SMO91739.1"/>
    <property type="molecule type" value="Genomic_DNA"/>
</dbReference>
<accession>A0A521F6D6</accession>